<comment type="caution">
    <text evidence="1">The sequence shown here is derived from an EMBL/GenBank/DDBJ whole genome shotgun (WGS) entry which is preliminary data.</text>
</comment>
<feature type="non-terminal residue" evidence="1">
    <location>
        <position position="80"/>
    </location>
</feature>
<dbReference type="Gene3D" id="3.30.460.10">
    <property type="entry name" value="Beta Polymerase, domain 2"/>
    <property type="match status" value="1"/>
</dbReference>
<reference evidence="1" key="1">
    <citation type="submission" date="2021-02" db="EMBL/GenBank/DDBJ databases">
        <authorList>
            <person name="Nowell W R."/>
        </authorList>
    </citation>
    <scope>NUCLEOTIDE SEQUENCE</scope>
</reference>
<dbReference type="SUPFAM" id="SSF81301">
    <property type="entry name" value="Nucleotidyltransferase"/>
    <property type="match status" value="1"/>
</dbReference>
<feature type="non-terminal residue" evidence="1">
    <location>
        <position position="1"/>
    </location>
</feature>
<sequence>NCRDGSRWHAMDMGYMVLHLMDTETREQNDLETLWCVGPKYDDQVYTIQQSLDAIRKMDEQLKEEEVLTTVDKYGPLDNP</sequence>
<protein>
    <submittedName>
        <fullName evidence="1">Uncharacterized protein</fullName>
    </submittedName>
</protein>
<dbReference type="Pfam" id="PF02410">
    <property type="entry name" value="RsfS"/>
    <property type="match status" value="1"/>
</dbReference>
<dbReference type="AlphaFoldDB" id="A0A8S2UMZ4"/>
<proteinExistence type="predicted"/>
<evidence type="ECO:0000313" key="2">
    <source>
        <dbReference type="Proteomes" id="UP000676336"/>
    </source>
</evidence>
<dbReference type="Proteomes" id="UP000676336">
    <property type="component" value="Unassembled WGS sequence"/>
</dbReference>
<dbReference type="InterPro" id="IPR043519">
    <property type="entry name" value="NT_sf"/>
</dbReference>
<evidence type="ECO:0000313" key="1">
    <source>
        <dbReference type="EMBL" id="CAF4353308.1"/>
    </source>
</evidence>
<name>A0A8S2UMZ4_9BILA</name>
<gene>
    <name evidence="1" type="ORF">SMN809_LOCUS28345</name>
</gene>
<accession>A0A8S2UMZ4</accession>
<organism evidence="1 2">
    <name type="scientific">Rotaria magnacalcarata</name>
    <dbReference type="NCBI Taxonomy" id="392030"/>
    <lineage>
        <taxon>Eukaryota</taxon>
        <taxon>Metazoa</taxon>
        <taxon>Spiralia</taxon>
        <taxon>Gnathifera</taxon>
        <taxon>Rotifera</taxon>
        <taxon>Eurotatoria</taxon>
        <taxon>Bdelloidea</taxon>
        <taxon>Philodinida</taxon>
        <taxon>Philodinidae</taxon>
        <taxon>Rotaria</taxon>
    </lineage>
</organism>
<dbReference type="EMBL" id="CAJOBI010047164">
    <property type="protein sequence ID" value="CAF4353308.1"/>
    <property type="molecule type" value="Genomic_DNA"/>
</dbReference>